<proteinExistence type="predicted"/>
<accession>A0AA45WP35</accession>
<gene>
    <name evidence="2" type="ORF">SAMN06265361_103313</name>
</gene>
<dbReference type="RefSeq" id="WP_189319030.1">
    <property type="nucleotide sequence ID" value="NZ_FXTU01000003.1"/>
</dbReference>
<evidence type="ECO:0000313" key="2">
    <source>
        <dbReference type="EMBL" id="SMP19810.1"/>
    </source>
</evidence>
<sequence>MGVIRAIKQNEIDRLITLVTNAYPSFDATKEEVVQPFREQVAATIKEPGNSHFYGYYRDEQLLGIMRLYDYTVHWHGSNLLAGGVGSVAVDLLHKKEKIAKELITYFLRHYRNQGAHIAFLYSFRPDFYKRMGFGFGTEWHEYRVTPSTIPNGQGKERLTFLTEADIPDMLALHRRVTERTHGMIAATDQDLKRLFSMKQNRIVGYVNGHGLQGYMGFQYRNNHSKNDFHNDLHVNQWIAEEPAAHQAFFAFLRSQADQFQRIVFYVQDPEFHHLFDDPRNDTNNMIPPLSHEVRTTGIGLMVRILDAKRALSTSTIYPFGNVDATFTFEIRDTFLAENEQRFTITFTNGKPALRDFVDKAPVVRMDISDLSALLYGAVSLNTLLNYGKATISDAQWTQTLRALFPKAAFPVCDTFF</sequence>
<dbReference type="Pfam" id="PF17668">
    <property type="entry name" value="Acetyltransf_17"/>
    <property type="match status" value="1"/>
</dbReference>
<dbReference type="GO" id="GO:0034069">
    <property type="term" value="F:aminoglycoside N-acetyltransferase activity"/>
    <property type="evidence" value="ECO:0007669"/>
    <property type="project" value="TreeGrafter"/>
</dbReference>
<comment type="caution">
    <text evidence="2">The sequence shown here is derived from an EMBL/GenBank/DDBJ whole genome shotgun (WGS) entry which is preliminary data.</text>
</comment>
<dbReference type="InterPro" id="IPR016181">
    <property type="entry name" value="Acyl_CoA_acyltransferase"/>
</dbReference>
<dbReference type="SUPFAM" id="SSF55718">
    <property type="entry name" value="SCP-like"/>
    <property type="match status" value="1"/>
</dbReference>
<dbReference type="AlphaFoldDB" id="A0AA45WP35"/>
<organism evidence="2 3">
    <name type="scientific">Laceyella tengchongensis</name>
    <dbReference type="NCBI Taxonomy" id="574699"/>
    <lineage>
        <taxon>Bacteria</taxon>
        <taxon>Bacillati</taxon>
        <taxon>Bacillota</taxon>
        <taxon>Bacilli</taxon>
        <taxon>Bacillales</taxon>
        <taxon>Thermoactinomycetaceae</taxon>
        <taxon>Laceyella</taxon>
    </lineage>
</organism>
<dbReference type="PANTHER" id="PTHR37817:SF1">
    <property type="entry name" value="N-ACETYLTRANSFERASE EIS"/>
    <property type="match status" value="1"/>
</dbReference>
<dbReference type="Gene3D" id="3.40.630.30">
    <property type="match status" value="2"/>
</dbReference>
<dbReference type="PROSITE" id="PS51186">
    <property type="entry name" value="GNAT"/>
    <property type="match status" value="1"/>
</dbReference>
<dbReference type="Pfam" id="PF13527">
    <property type="entry name" value="Acetyltransf_9"/>
    <property type="match status" value="1"/>
</dbReference>
<dbReference type="SUPFAM" id="SSF55729">
    <property type="entry name" value="Acyl-CoA N-acyltransferases (Nat)"/>
    <property type="match status" value="1"/>
</dbReference>
<evidence type="ECO:0000259" key="1">
    <source>
        <dbReference type="PROSITE" id="PS51186"/>
    </source>
</evidence>
<dbReference type="InterPro" id="IPR000182">
    <property type="entry name" value="GNAT_dom"/>
</dbReference>
<dbReference type="InterPro" id="IPR036527">
    <property type="entry name" value="SCP2_sterol-bd_dom_sf"/>
</dbReference>
<reference evidence="2" key="1">
    <citation type="submission" date="2017-05" db="EMBL/GenBank/DDBJ databases">
        <authorList>
            <person name="Varghese N."/>
            <person name="Submissions S."/>
        </authorList>
    </citation>
    <scope>NUCLEOTIDE SEQUENCE</scope>
    <source>
        <strain evidence="2">DSM 45262</strain>
    </source>
</reference>
<name>A0AA45WP35_9BACL</name>
<dbReference type="PANTHER" id="PTHR37817">
    <property type="entry name" value="N-ACETYLTRANSFERASE EIS"/>
    <property type="match status" value="1"/>
</dbReference>
<protein>
    <submittedName>
        <fullName evidence="2">Predicted acetyltransferase</fullName>
    </submittedName>
</protein>
<dbReference type="Pfam" id="PF13530">
    <property type="entry name" value="SCP2_2"/>
    <property type="match status" value="1"/>
</dbReference>
<keyword evidence="3" id="KW-1185">Reference proteome</keyword>
<dbReference type="EMBL" id="FXTU01000003">
    <property type="protein sequence ID" value="SMP19810.1"/>
    <property type="molecule type" value="Genomic_DNA"/>
</dbReference>
<dbReference type="Proteomes" id="UP001157946">
    <property type="component" value="Unassembled WGS sequence"/>
</dbReference>
<dbReference type="InterPro" id="IPR041380">
    <property type="entry name" value="Acetyltransf_17"/>
</dbReference>
<feature type="domain" description="N-acetyltransferase" evidence="1">
    <location>
        <begin position="2"/>
        <end position="157"/>
    </location>
</feature>
<evidence type="ECO:0000313" key="3">
    <source>
        <dbReference type="Proteomes" id="UP001157946"/>
    </source>
</evidence>
<dbReference type="Gene3D" id="3.30.1050.10">
    <property type="entry name" value="SCP2 sterol-binding domain"/>
    <property type="match status" value="1"/>
</dbReference>
<dbReference type="InterPro" id="IPR051554">
    <property type="entry name" value="Acetyltransferase_Eis"/>
</dbReference>
<dbReference type="InterPro" id="IPR025559">
    <property type="entry name" value="Eis_dom"/>
</dbReference>
<dbReference type="GO" id="GO:0030649">
    <property type="term" value="P:aminoglycoside antibiotic catabolic process"/>
    <property type="evidence" value="ECO:0007669"/>
    <property type="project" value="TreeGrafter"/>
</dbReference>